<evidence type="ECO:0000313" key="11">
    <source>
        <dbReference type="Proteomes" id="UP000749293"/>
    </source>
</evidence>
<dbReference type="OrthoDB" id="1368at2759"/>
<gene>
    <name evidence="10" type="ORF">GMORB2_4848</name>
</gene>
<dbReference type="GO" id="GO:0005886">
    <property type="term" value="C:plasma membrane"/>
    <property type="evidence" value="ECO:0007669"/>
    <property type="project" value="UniProtKB-SubCell"/>
</dbReference>
<keyword evidence="2" id="KW-0813">Transport</keyword>
<keyword evidence="7 9" id="KW-0472">Membrane</keyword>
<feature type="transmembrane region" description="Helical" evidence="9">
    <location>
        <begin position="97"/>
        <end position="116"/>
    </location>
</feature>
<keyword evidence="6" id="KW-0406">Ion transport</keyword>
<feature type="compositionally biased region" description="Polar residues" evidence="8">
    <location>
        <begin position="1"/>
        <end position="15"/>
    </location>
</feature>
<dbReference type="EMBL" id="JAANYQ010000027">
    <property type="protein sequence ID" value="KAF4119329.1"/>
    <property type="molecule type" value="Genomic_DNA"/>
</dbReference>
<evidence type="ECO:0000256" key="1">
    <source>
        <dbReference type="ARBA" id="ARBA00004651"/>
    </source>
</evidence>
<feature type="transmembrane region" description="Helical" evidence="9">
    <location>
        <begin position="122"/>
        <end position="141"/>
    </location>
</feature>
<feature type="region of interest" description="Disordered" evidence="8">
    <location>
        <begin position="1"/>
        <end position="55"/>
    </location>
</feature>
<dbReference type="GeneID" id="55971076"/>
<evidence type="ECO:0000313" key="10">
    <source>
        <dbReference type="EMBL" id="KAF4119329.1"/>
    </source>
</evidence>
<feature type="transmembrane region" description="Helical" evidence="9">
    <location>
        <begin position="361"/>
        <end position="380"/>
    </location>
</feature>
<keyword evidence="3" id="KW-1003">Cell membrane</keyword>
<comment type="caution">
    <text evidence="10">The sequence shown here is derived from an EMBL/GenBank/DDBJ whole genome shotgun (WGS) entry which is preliminary data.</text>
</comment>
<accession>A0A9P5D2B0</accession>
<dbReference type="AlphaFoldDB" id="A0A9P5D2B0"/>
<dbReference type="RefSeq" id="XP_035317981.1">
    <property type="nucleotide sequence ID" value="XM_035466822.1"/>
</dbReference>
<evidence type="ECO:0000256" key="4">
    <source>
        <dbReference type="ARBA" id="ARBA00022692"/>
    </source>
</evidence>
<sequence length="477" mass="53622">MGEGSASSDSTTIGRQKTFVEEKNQAHALKTTLSADRAGFNPHDEPPNSPRLSVPHDMFQRRTSLDLDDYFVGPRDMSRHSKWPMFLRMHGSIMPKMIVPLVLVGAWASLITVVSMKVHHLGVDSVLLTITGFTISLGLSFRSSTAYERYAEGRRYWALLSTSSQALGRVFWIHATDVPGQDTRELMLRKITAMNLIVAYAHSIKHALRFEPYSGYADMSHLVSHLNFIADEATKAHPEKVAPPPRKNFFKETGEYLGVTFATSNPRKAIKKTDLPLGNVPLEILNYIAVTVDEMIRNDQLAIPMLQTLAYNNLSFLNDVLTGCQRVLNTPLPLAYSIAITQITWVYVMLLPFQLIPLLDWIAIPASVVAAYIILGLLLIGEEIENPFGHDVNDLPLDKYCEEIAQDMDTIASHDKRDPLAFMDHEKNKPLYPASTASLSVWMHRDEEKLRQAIKSKHAKVFELHKTEMAKNGEDMV</sequence>
<dbReference type="Pfam" id="PF25539">
    <property type="entry name" value="Bestrophin_2"/>
    <property type="match status" value="1"/>
</dbReference>
<evidence type="ECO:0000256" key="8">
    <source>
        <dbReference type="SAM" id="MobiDB-lite"/>
    </source>
</evidence>
<dbReference type="PANTHER" id="PTHR33281:SF19">
    <property type="entry name" value="VOLTAGE-DEPENDENT ANION CHANNEL-FORMING PROTEIN YNEE"/>
    <property type="match status" value="1"/>
</dbReference>
<keyword evidence="5 9" id="KW-1133">Transmembrane helix</keyword>
<dbReference type="PANTHER" id="PTHR33281">
    <property type="entry name" value="UPF0187 PROTEIN YNEE"/>
    <property type="match status" value="1"/>
</dbReference>
<keyword evidence="11" id="KW-1185">Reference proteome</keyword>
<protein>
    <submittedName>
        <fullName evidence="10">Ion channel-forming bestrophin family protein</fullName>
    </submittedName>
</protein>
<evidence type="ECO:0000256" key="2">
    <source>
        <dbReference type="ARBA" id="ARBA00022448"/>
    </source>
</evidence>
<dbReference type="GO" id="GO:0005254">
    <property type="term" value="F:chloride channel activity"/>
    <property type="evidence" value="ECO:0007669"/>
    <property type="project" value="InterPro"/>
</dbReference>
<comment type="subcellular location">
    <subcellularLocation>
        <location evidence="1">Cell membrane</location>
        <topology evidence="1">Multi-pass membrane protein</topology>
    </subcellularLocation>
</comment>
<evidence type="ECO:0000256" key="7">
    <source>
        <dbReference type="ARBA" id="ARBA00023136"/>
    </source>
</evidence>
<keyword evidence="4 9" id="KW-0812">Transmembrane</keyword>
<evidence type="ECO:0000256" key="9">
    <source>
        <dbReference type="SAM" id="Phobius"/>
    </source>
</evidence>
<reference evidence="10" key="1">
    <citation type="submission" date="2020-03" db="EMBL/GenBank/DDBJ databases">
        <title>Site-based positive gene gene selection in Geosmithia morbida across the United States reveals a broad range of putative effectors and factors for local host and environmental adapation.</title>
        <authorList>
            <person name="Onufrak A."/>
            <person name="Murdoch R.W."/>
            <person name="Gazis R."/>
            <person name="Huff M."/>
            <person name="Staton M."/>
            <person name="Klingeman W."/>
            <person name="Hadziabdic D."/>
        </authorList>
    </citation>
    <scope>NUCLEOTIDE SEQUENCE</scope>
    <source>
        <strain evidence="10">1262</strain>
    </source>
</reference>
<dbReference type="Proteomes" id="UP000749293">
    <property type="component" value="Unassembled WGS sequence"/>
</dbReference>
<feature type="transmembrane region" description="Helical" evidence="9">
    <location>
        <begin position="334"/>
        <end position="355"/>
    </location>
</feature>
<evidence type="ECO:0000256" key="3">
    <source>
        <dbReference type="ARBA" id="ARBA00022475"/>
    </source>
</evidence>
<dbReference type="InterPro" id="IPR044669">
    <property type="entry name" value="YneE/VCCN1/2-like"/>
</dbReference>
<evidence type="ECO:0000256" key="6">
    <source>
        <dbReference type="ARBA" id="ARBA00023065"/>
    </source>
</evidence>
<proteinExistence type="predicted"/>
<evidence type="ECO:0000256" key="5">
    <source>
        <dbReference type="ARBA" id="ARBA00022989"/>
    </source>
</evidence>
<name>A0A9P5D2B0_9HYPO</name>
<organism evidence="10 11">
    <name type="scientific">Geosmithia morbida</name>
    <dbReference type="NCBI Taxonomy" id="1094350"/>
    <lineage>
        <taxon>Eukaryota</taxon>
        <taxon>Fungi</taxon>
        <taxon>Dikarya</taxon>
        <taxon>Ascomycota</taxon>
        <taxon>Pezizomycotina</taxon>
        <taxon>Sordariomycetes</taxon>
        <taxon>Hypocreomycetidae</taxon>
        <taxon>Hypocreales</taxon>
        <taxon>Bionectriaceae</taxon>
        <taxon>Geosmithia</taxon>
    </lineage>
</organism>